<dbReference type="EMBL" id="CAAALY010000512">
    <property type="protein sequence ID" value="VEL06848.1"/>
    <property type="molecule type" value="Genomic_DNA"/>
</dbReference>
<evidence type="ECO:0000256" key="1">
    <source>
        <dbReference type="SAM" id="MobiDB-lite"/>
    </source>
</evidence>
<reference evidence="2" key="1">
    <citation type="submission" date="2018-11" db="EMBL/GenBank/DDBJ databases">
        <authorList>
            <consortium name="Pathogen Informatics"/>
        </authorList>
    </citation>
    <scope>NUCLEOTIDE SEQUENCE</scope>
</reference>
<name>A0A448WA85_9PLAT</name>
<gene>
    <name evidence="2" type="ORF">PXEA_LOCUS288</name>
</gene>
<evidence type="ECO:0000313" key="3">
    <source>
        <dbReference type="Proteomes" id="UP000784294"/>
    </source>
</evidence>
<organism evidence="2 3">
    <name type="scientific">Protopolystoma xenopodis</name>
    <dbReference type="NCBI Taxonomy" id="117903"/>
    <lineage>
        <taxon>Eukaryota</taxon>
        <taxon>Metazoa</taxon>
        <taxon>Spiralia</taxon>
        <taxon>Lophotrochozoa</taxon>
        <taxon>Platyhelminthes</taxon>
        <taxon>Monogenea</taxon>
        <taxon>Polyopisthocotylea</taxon>
        <taxon>Polystomatidea</taxon>
        <taxon>Polystomatidae</taxon>
        <taxon>Protopolystoma</taxon>
    </lineage>
</organism>
<dbReference type="Proteomes" id="UP000784294">
    <property type="component" value="Unassembled WGS sequence"/>
</dbReference>
<sequence>MMDESSARFHPKRRRSRGLNQPERRIEAKRLQYNSIQHSSSGEIDLRISSSCILIRNKSPPNNVSSGASSKTSFIRIYNQMLATELPLG</sequence>
<accession>A0A448WA85</accession>
<evidence type="ECO:0000313" key="2">
    <source>
        <dbReference type="EMBL" id="VEL06848.1"/>
    </source>
</evidence>
<comment type="caution">
    <text evidence="2">The sequence shown here is derived from an EMBL/GenBank/DDBJ whole genome shotgun (WGS) entry which is preliminary data.</text>
</comment>
<proteinExistence type="predicted"/>
<feature type="region of interest" description="Disordered" evidence="1">
    <location>
        <begin position="1"/>
        <end position="26"/>
    </location>
</feature>
<keyword evidence="3" id="KW-1185">Reference proteome</keyword>
<protein>
    <submittedName>
        <fullName evidence="2">Uncharacterized protein</fullName>
    </submittedName>
</protein>
<dbReference type="AlphaFoldDB" id="A0A448WA85"/>